<dbReference type="AlphaFoldDB" id="A0A453KIP7"/>
<reference evidence="7" key="1">
    <citation type="journal article" date="2014" name="Science">
        <title>Ancient hybridizations among the ancestral genomes of bread wheat.</title>
        <authorList>
            <consortium name="International Wheat Genome Sequencing Consortium,"/>
            <person name="Marcussen T."/>
            <person name="Sandve S.R."/>
            <person name="Heier L."/>
            <person name="Spannagl M."/>
            <person name="Pfeifer M."/>
            <person name="Jakobsen K.S."/>
            <person name="Wulff B.B."/>
            <person name="Steuernagel B."/>
            <person name="Mayer K.F."/>
            <person name="Olsen O.A."/>
        </authorList>
    </citation>
    <scope>NUCLEOTIDE SEQUENCE [LARGE SCALE GENOMIC DNA]</scope>
    <source>
        <strain evidence="7">cv. AL8/78</strain>
    </source>
</reference>
<dbReference type="Proteomes" id="UP000015105">
    <property type="component" value="Chromosome 5D"/>
</dbReference>
<organism evidence="6 7">
    <name type="scientific">Aegilops tauschii subsp. strangulata</name>
    <name type="common">Goatgrass</name>
    <dbReference type="NCBI Taxonomy" id="200361"/>
    <lineage>
        <taxon>Eukaryota</taxon>
        <taxon>Viridiplantae</taxon>
        <taxon>Streptophyta</taxon>
        <taxon>Embryophyta</taxon>
        <taxon>Tracheophyta</taxon>
        <taxon>Spermatophyta</taxon>
        <taxon>Magnoliopsida</taxon>
        <taxon>Liliopsida</taxon>
        <taxon>Poales</taxon>
        <taxon>Poaceae</taxon>
        <taxon>BOP clade</taxon>
        <taxon>Pooideae</taxon>
        <taxon>Triticodae</taxon>
        <taxon>Triticeae</taxon>
        <taxon>Triticinae</taxon>
        <taxon>Aegilops</taxon>
    </lineage>
</organism>
<evidence type="ECO:0000313" key="7">
    <source>
        <dbReference type="Proteomes" id="UP000015105"/>
    </source>
</evidence>
<dbReference type="GO" id="GO:0016567">
    <property type="term" value="P:protein ubiquitination"/>
    <property type="evidence" value="ECO:0007669"/>
    <property type="project" value="UniProtKB-UniPathway"/>
</dbReference>
<dbReference type="EnsemblPlants" id="AET5Gv20430600.1">
    <property type="protein sequence ID" value="AET5Gv20430600.1"/>
    <property type="gene ID" value="AET5Gv20430600"/>
</dbReference>
<dbReference type="InterPro" id="IPR016073">
    <property type="entry name" value="Skp1_comp_POZ"/>
</dbReference>
<evidence type="ECO:0000313" key="6">
    <source>
        <dbReference type="EnsemblPlants" id="AET5Gv20430600.1"/>
    </source>
</evidence>
<dbReference type="InterPro" id="IPR016897">
    <property type="entry name" value="SKP1"/>
</dbReference>
<dbReference type="PANTHER" id="PTHR11165">
    <property type="entry name" value="SKP1"/>
    <property type="match status" value="1"/>
</dbReference>
<dbReference type="UniPathway" id="UPA00143"/>
<dbReference type="InterPro" id="IPR001232">
    <property type="entry name" value="SKP1-like"/>
</dbReference>
<dbReference type="InterPro" id="IPR036296">
    <property type="entry name" value="SKP1-like_dim_sf"/>
</dbReference>
<evidence type="ECO:0000256" key="1">
    <source>
        <dbReference type="ARBA" id="ARBA00004906"/>
    </source>
</evidence>
<proteinExistence type="inferred from homology"/>
<dbReference type="GO" id="GO:0006511">
    <property type="term" value="P:ubiquitin-dependent protein catabolic process"/>
    <property type="evidence" value="ECO:0007669"/>
    <property type="project" value="InterPro"/>
</dbReference>
<dbReference type="SUPFAM" id="SSF54695">
    <property type="entry name" value="POZ domain"/>
    <property type="match status" value="1"/>
</dbReference>
<dbReference type="GO" id="GO:0009867">
    <property type="term" value="P:jasmonic acid mediated signaling pathway"/>
    <property type="evidence" value="ECO:0007669"/>
    <property type="project" value="UniProtKB-ARBA"/>
</dbReference>
<reference evidence="6" key="5">
    <citation type="journal article" date="2021" name="G3 (Bethesda)">
        <title>Aegilops tauschii genome assembly Aet v5.0 features greater sequence contiguity and improved annotation.</title>
        <authorList>
            <person name="Wang L."/>
            <person name="Zhu T."/>
            <person name="Rodriguez J.C."/>
            <person name="Deal K.R."/>
            <person name="Dubcovsky J."/>
            <person name="McGuire P.E."/>
            <person name="Lux T."/>
            <person name="Spannagl M."/>
            <person name="Mayer K.F.X."/>
            <person name="Baldrich P."/>
            <person name="Meyers B.C."/>
            <person name="Huo N."/>
            <person name="Gu Y.Q."/>
            <person name="Zhou H."/>
            <person name="Devos K.M."/>
            <person name="Bennetzen J.L."/>
            <person name="Unver T."/>
            <person name="Budak H."/>
            <person name="Gulick P.J."/>
            <person name="Galiba G."/>
            <person name="Kalapos B."/>
            <person name="Nelson D.R."/>
            <person name="Li P."/>
            <person name="You F.M."/>
            <person name="Luo M.C."/>
            <person name="Dvorak J."/>
        </authorList>
    </citation>
    <scope>NUCLEOTIDE SEQUENCE [LARGE SCALE GENOMIC DNA]</scope>
    <source>
        <strain evidence="6">cv. AL8/78</strain>
    </source>
</reference>
<comment type="pathway">
    <text evidence="1">Protein modification; protein ubiquitination.</text>
</comment>
<dbReference type="InterPro" id="IPR016072">
    <property type="entry name" value="Skp1_comp_dimer"/>
</dbReference>
<reference evidence="6" key="3">
    <citation type="journal article" date="2017" name="Nature">
        <title>Genome sequence of the progenitor of the wheat D genome Aegilops tauschii.</title>
        <authorList>
            <person name="Luo M.C."/>
            <person name="Gu Y.Q."/>
            <person name="Puiu D."/>
            <person name="Wang H."/>
            <person name="Twardziok S.O."/>
            <person name="Deal K.R."/>
            <person name="Huo N."/>
            <person name="Zhu T."/>
            <person name="Wang L."/>
            <person name="Wang Y."/>
            <person name="McGuire P.E."/>
            <person name="Liu S."/>
            <person name="Long H."/>
            <person name="Ramasamy R.K."/>
            <person name="Rodriguez J.C."/>
            <person name="Van S.L."/>
            <person name="Yuan L."/>
            <person name="Wang Z."/>
            <person name="Xia Z."/>
            <person name="Xiao L."/>
            <person name="Anderson O.D."/>
            <person name="Ouyang S."/>
            <person name="Liang Y."/>
            <person name="Zimin A.V."/>
            <person name="Pertea G."/>
            <person name="Qi P."/>
            <person name="Bennetzen J.L."/>
            <person name="Dai X."/>
            <person name="Dawson M.W."/>
            <person name="Muller H.G."/>
            <person name="Kugler K."/>
            <person name="Rivarola-Duarte L."/>
            <person name="Spannagl M."/>
            <person name="Mayer K.F.X."/>
            <person name="Lu F.H."/>
            <person name="Bevan M.W."/>
            <person name="Leroy P."/>
            <person name="Li P."/>
            <person name="You F.M."/>
            <person name="Sun Q."/>
            <person name="Liu Z."/>
            <person name="Lyons E."/>
            <person name="Wicker T."/>
            <person name="Salzberg S.L."/>
            <person name="Devos K.M."/>
            <person name="Dvorak J."/>
        </authorList>
    </citation>
    <scope>NUCLEOTIDE SEQUENCE [LARGE SCALE GENOMIC DNA]</scope>
    <source>
        <strain evidence="6">cv. AL8/78</strain>
    </source>
</reference>
<evidence type="ECO:0008006" key="8">
    <source>
        <dbReference type="Google" id="ProtNLM"/>
    </source>
</evidence>
<accession>A0A453KIP7</accession>
<dbReference type="Gramene" id="AET5Gv20430600.1">
    <property type="protein sequence ID" value="AET5Gv20430600.1"/>
    <property type="gene ID" value="AET5Gv20430600"/>
</dbReference>
<comment type="similarity">
    <text evidence="2">Belongs to the SKP1 family.</text>
</comment>
<dbReference type="Pfam" id="PF01466">
    <property type="entry name" value="Skp1"/>
    <property type="match status" value="1"/>
</dbReference>
<sequence length="201" mass="22633">PPNLFPFLFRKVGFRAERAMAARGLKGKAAAQEHGGLKIMLVSSDKQRFCLPEPAARVSKVISKSICGYLTDADITLEFPAEAVNMVVEYCKRKAADGVEMTHGWEREYLRDLGQAQLYEVLHAAGNPEIEELVDLACKRVANMISGKAPAEIRRIFGIDNDEFTSEQREEIRRDNSWIDMTAEEQAELELVFFFAVITSF</sequence>
<evidence type="ECO:0000259" key="5">
    <source>
        <dbReference type="Pfam" id="PF03931"/>
    </source>
</evidence>
<dbReference type="STRING" id="200361.A0A453KIP7"/>
<reference evidence="7" key="2">
    <citation type="journal article" date="2017" name="Nat. Plants">
        <title>The Aegilops tauschii genome reveals multiple impacts of transposons.</title>
        <authorList>
            <person name="Zhao G."/>
            <person name="Zou C."/>
            <person name="Li K."/>
            <person name="Wang K."/>
            <person name="Li T."/>
            <person name="Gao L."/>
            <person name="Zhang X."/>
            <person name="Wang H."/>
            <person name="Yang Z."/>
            <person name="Liu X."/>
            <person name="Jiang W."/>
            <person name="Mao L."/>
            <person name="Kong X."/>
            <person name="Jiao Y."/>
            <person name="Jia J."/>
        </authorList>
    </citation>
    <scope>NUCLEOTIDE SEQUENCE [LARGE SCALE GENOMIC DNA]</scope>
    <source>
        <strain evidence="7">cv. AL8/78</strain>
    </source>
</reference>
<dbReference type="InterPro" id="IPR011333">
    <property type="entry name" value="SKP1/BTB/POZ_sf"/>
</dbReference>
<evidence type="ECO:0000256" key="2">
    <source>
        <dbReference type="ARBA" id="ARBA00009993"/>
    </source>
</evidence>
<feature type="domain" description="SKP1 component dimerisation" evidence="4">
    <location>
        <begin position="132"/>
        <end position="179"/>
    </location>
</feature>
<evidence type="ECO:0000256" key="3">
    <source>
        <dbReference type="ARBA" id="ARBA00022786"/>
    </source>
</evidence>
<reference evidence="6" key="4">
    <citation type="submission" date="2019-03" db="UniProtKB">
        <authorList>
            <consortium name="EnsemblPlants"/>
        </authorList>
    </citation>
    <scope>IDENTIFICATION</scope>
</reference>
<protein>
    <recommendedName>
        <fullName evidence="8">SKP1-like protein</fullName>
    </recommendedName>
</protein>
<keyword evidence="7" id="KW-1185">Reference proteome</keyword>
<dbReference type="Gene3D" id="3.30.710.10">
    <property type="entry name" value="Potassium Channel Kv1.1, Chain A"/>
    <property type="match status" value="1"/>
</dbReference>
<keyword evidence="3" id="KW-0833">Ubl conjugation pathway</keyword>
<dbReference type="SMART" id="SM00512">
    <property type="entry name" value="Skp1"/>
    <property type="match status" value="1"/>
</dbReference>
<dbReference type="SUPFAM" id="SSF81382">
    <property type="entry name" value="Skp1 dimerisation domain-like"/>
    <property type="match status" value="1"/>
</dbReference>
<name>A0A453KIP7_AEGTS</name>
<dbReference type="Pfam" id="PF03931">
    <property type="entry name" value="Skp1_POZ"/>
    <property type="match status" value="1"/>
</dbReference>
<evidence type="ECO:0000259" key="4">
    <source>
        <dbReference type="Pfam" id="PF01466"/>
    </source>
</evidence>
<feature type="domain" description="SKP1 component POZ" evidence="5">
    <location>
        <begin position="38"/>
        <end position="93"/>
    </location>
</feature>